<feature type="chain" id="PRO_5045140079" description="Curli production assembly/transport component CsgF" evidence="4">
    <location>
        <begin position="20"/>
        <end position="148"/>
    </location>
</feature>
<dbReference type="EMBL" id="JBHMEX010000013">
    <property type="protein sequence ID" value="MFB9063173.1"/>
    <property type="molecule type" value="Genomic_DNA"/>
</dbReference>
<evidence type="ECO:0000256" key="2">
    <source>
        <dbReference type="ARBA" id="ARBA00014031"/>
    </source>
</evidence>
<dbReference type="InterPro" id="IPR018893">
    <property type="entry name" value="T8SS_CsgF"/>
</dbReference>
<organism evidence="5 6">
    <name type="scientific">Flavobacterium branchiarum</name>
    <dbReference type="NCBI Taxonomy" id="1114870"/>
    <lineage>
        <taxon>Bacteria</taxon>
        <taxon>Pseudomonadati</taxon>
        <taxon>Bacteroidota</taxon>
        <taxon>Flavobacteriia</taxon>
        <taxon>Flavobacteriales</taxon>
        <taxon>Flavobacteriaceae</taxon>
        <taxon>Flavobacterium</taxon>
    </lineage>
</organism>
<protein>
    <recommendedName>
        <fullName evidence="2">Curli production assembly/transport component CsgF</fullName>
    </recommendedName>
</protein>
<evidence type="ECO:0000256" key="1">
    <source>
        <dbReference type="ARBA" id="ARBA00003989"/>
    </source>
</evidence>
<comment type="function">
    <text evidence="1">May be involved in the biogenesis of curli organelles.</text>
</comment>
<reference evidence="5 6" key="1">
    <citation type="submission" date="2024-09" db="EMBL/GenBank/DDBJ databases">
        <authorList>
            <person name="Sun Q."/>
            <person name="Mori K."/>
        </authorList>
    </citation>
    <scope>NUCLEOTIDE SEQUENCE [LARGE SCALE GENOMIC DNA]</scope>
    <source>
        <strain evidence="5 6">CECT 7908</strain>
    </source>
</reference>
<gene>
    <name evidence="5" type="ORF">ACFFUQ_04000</name>
</gene>
<feature type="signal peptide" evidence="4">
    <location>
        <begin position="1"/>
        <end position="19"/>
    </location>
</feature>
<evidence type="ECO:0000256" key="3">
    <source>
        <dbReference type="ARBA" id="ARBA00022729"/>
    </source>
</evidence>
<keyword evidence="3 4" id="KW-0732">Signal</keyword>
<evidence type="ECO:0000256" key="4">
    <source>
        <dbReference type="SAM" id="SignalP"/>
    </source>
</evidence>
<name>A0ABV5FI16_9FLAO</name>
<dbReference type="Proteomes" id="UP001589589">
    <property type="component" value="Unassembled WGS sequence"/>
</dbReference>
<evidence type="ECO:0000313" key="5">
    <source>
        <dbReference type="EMBL" id="MFB9063173.1"/>
    </source>
</evidence>
<dbReference type="Pfam" id="PF10614">
    <property type="entry name" value="CsgF"/>
    <property type="match status" value="1"/>
</dbReference>
<proteinExistence type="predicted"/>
<comment type="caution">
    <text evidence="5">The sequence shown here is derived from an EMBL/GenBank/DDBJ whole genome shotgun (WGS) entry which is preliminary data.</text>
</comment>
<dbReference type="RefSeq" id="WP_290266001.1">
    <property type="nucleotide sequence ID" value="NZ_JAUFQQ010000005.1"/>
</dbReference>
<sequence>MKTITLLFCLLGICFTSVAQDLAYKPINPAFGGDTFNYNWLLSSAQAQNDYKEDKATGFEQKSDLQRFKENLNNQLLNKLSNSLFEDQFGTGTGTGFGTGNGTGGSIKPGSYVFGTLSVDVYPSNLGLVVDILDIETGEQTQVIVPGN</sequence>
<evidence type="ECO:0000313" key="6">
    <source>
        <dbReference type="Proteomes" id="UP001589589"/>
    </source>
</evidence>
<accession>A0ABV5FI16</accession>
<keyword evidence="6" id="KW-1185">Reference proteome</keyword>